<dbReference type="AlphaFoldDB" id="A0A975GER0"/>
<name>A0A975GER0_9BACT</name>
<dbReference type="Proteomes" id="UP000663720">
    <property type="component" value="Chromosome"/>
</dbReference>
<evidence type="ECO:0000313" key="1">
    <source>
        <dbReference type="EMBL" id="QTA78491.1"/>
    </source>
</evidence>
<accession>A0A975GER0</accession>
<sequence length="65" mass="7394">MSVENIYQHLSAIPDLSAIHIQTGKQNLSEQIKRNVPVRIEKPALKQNPNSVFKNVVIKKLKQSM</sequence>
<dbReference type="EMBL" id="CP061799">
    <property type="protein sequence ID" value="QTA78491.1"/>
    <property type="molecule type" value="Genomic_DNA"/>
</dbReference>
<reference evidence="1" key="1">
    <citation type="journal article" date="2021" name="Microb. Physiol.">
        <title>Proteogenomic Insights into the Physiology of Marine, Sulfate-Reducing, Filamentous Desulfonema limicola and Desulfonema magnum.</title>
        <authorList>
            <person name="Schnaars V."/>
            <person name="Wohlbrand L."/>
            <person name="Scheve S."/>
            <person name="Hinrichs C."/>
            <person name="Reinhardt R."/>
            <person name="Rabus R."/>
        </authorList>
    </citation>
    <scope>NUCLEOTIDE SEQUENCE</scope>
    <source>
        <strain evidence="1">5ac10</strain>
    </source>
</reference>
<gene>
    <name evidence="1" type="ORF">dnl_07130</name>
</gene>
<keyword evidence="2" id="KW-1185">Reference proteome</keyword>
<organism evidence="1 2">
    <name type="scientific">Desulfonema limicola</name>
    <dbReference type="NCBI Taxonomy" id="45656"/>
    <lineage>
        <taxon>Bacteria</taxon>
        <taxon>Pseudomonadati</taxon>
        <taxon>Thermodesulfobacteriota</taxon>
        <taxon>Desulfobacteria</taxon>
        <taxon>Desulfobacterales</taxon>
        <taxon>Desulfococcaceae</taxon>
        <taxon>Desulfonema</taxon>
    </lineage>
</organism>
<evidence type="ECO:0000313" key="2">
    <source>
        <dbReference type="Proteomes" id="UP000663720"/>
    </source>
</evidence>
<protein>
    <submittedName>
        <fullName evidence="1">Uncharacterized protein</fullName>
    </submittedName>
</protein>
<proteinExistence type="predicted"/>
<dbReference type="RefSeq" id="WP_207690340.1">
    <property type="nucleotide sequence ID" value="NZ_CP061799.1"/>
</dbReference>
<dbReference type="KEGG" id="dli:dnl_07130"/>